<comment type="caution">
    <text evidence="2">The sequence shown here is derived from an EMBL/GenBank/DDBJ whole genome shotgun (WGS) entry which is preliminary data.</text>
</comment>
<protein>
    <submittedName>
        <fullName evidence="2">Uncharacterized protein</fullName>
    </submittedName>
</protein>
<evidence type="ECO:0000313" key="3">
    <source>
        <dbReference type="Proteomes" id="UP001168877"/>
    </source>
</evidence>
<evidence type="ECO:0000313" key="2">
    <source>
        <dbReference type="EMBL" id="KAK0597234.1"/>
    </source>
</evidence>
<dbReference type="AlphaFoldDB" id="A0AA39VSC6"/>
<evidence type="ECO:0000256" key="1">
    <source>
        <dbReference type="SAM" id="MobiDB-lite"/>
    </source>
</evidence>
<reference evidence="2" key="1">
    <citation type="journal article" date="2022" name="Plant J.">
        <title>Strategies of tolerance reflected in two North American maple genomes.</title>
        <authorList>
            <person name="McEvoy S.L."/>
            <person name="Sezen U.U."/>
            <person name="Trouern-Trend A."/>
            <person name="McMahon S.M."/>
            <person name="Schaberg P.G."/>
            <person name="Yang J."/>
            <person name="Wegrzyn J.L."/>
            <person name="Swenson N.G."/>
        </authorList>
    </citation>
    <scope>NUCLEOTIDE SEQUENCE</scope>
    <source>
        <strain evidence="2">NS2018</strain>
    </source>
</reference>
<name>A0AA39VSC6_ACESA</name>
<accession>A0AA39VSC6</accession>
<sequence>MTIHVDSLESASKALTRGEREKTDIWRRQRCRHEQNSWKNASNVHSNATLTCSPLLFLNIKSLCLYLLQFNFQSKKQILSEIFFSFD</sequence>
<proteinExistence type="predicted"/>
<keyword evidence="3" id="KW-1185">Reference proteome</keyword>
<dbReference type="Proteomes" id="UP001168877">
    <property type="component" value="Unassembled WGS sequence"/>
</dbReference>
<reference evidence="2" key="2">
    <citation type="submission" date="2023-06" db="EMBL/GenBank/DDBJ databases">
        <authorList>
            <person name="Swenson N.G."/>
            <person name="Wegrzyn J.L."/>
            <person name="Mcevoy S.L."/>
        </authorList>
    </citation>
    <scope>NUCLEOTIDE SEQUENCE</scope>
    <source>
        <strain evidence="2">NS2018</strain>
        <tissue evidence="2">Leaf</tissue>
    </source>
</reference>
<feature type="region of interest" description="Disordered" evidence="1">
    <location>
        <begin position="1"/>
        <end position="21"/>
    </location>
</feature>
<organism evidence="2 3">
    <name type="scientific">Acer saccharum</name>
    <name type="common">Sugar maple</name>
    <dbReference type="NCBI Taxonomy" id="4024"/>
    <lineage>
        <taxon>Eukaryota</taxon>
        <taxon>Viridiplantae</taxon>
        <taxon>Streptophyta</taxon>
        <taxon>Embryophyta</taxon>
        <taxon>Tracheophyta</taxon>
        <taxon>Spermatophyta</taxon>
        <taxon>Magnoliopsida</taxon>
        <taxon>eudicotyledons</taxon>
        <taxon>Gunneridae</taxon>
        <taxon>Pentapetalae</taxon>
        <taxon>rosids</taxon>
        <taxon>malvids</taxon>
        <taxon>Sapindales</taxon>
        <taxon>Sapindaceae</taxon>
        <taxon>Hippocastanoideae</taxon>
        <taxon>Acereae</taxon>
        <taxon>Acer</taxon>
    </lineage>
</organism>
<gene>
    <name evidence="2" type="ORF">LWI29_023236</name>
</gene>
<dbReference type="EMBL" id="JAUESC010000004">
    <property type="protein sequence ID" value="KAK0597234.1"/>
    <property type="molecule type" value="Genomic_DNA"/>
</dbReference>